<protein>
    <recommendedName>
        <fullName evidence="4">MSHA biogenesis protein MshP</fullName>
    </recommendedName>
</protein>
<sequence length="147" mass="16142">MRRNCSRSLLNQTGSALVVVIFIITVIAMMAAAMIKINTSQTVTTTQEILGTRAWFAAHSGIEISLNKLFPIGDPNQMLTCDVISHQIPLVDFDGCKVSVECDEFVANDDAAVDAKRRIQLRSTGRCGSGQYQVARQQQVWVKGLVQ</sequence>
<keyword evidence="1" id="KW-0472">Membrane</keyword>
<dbReference type="EMBL" id="FYAH01000004">
    <property type="protein sequence ID" value="SMY17171.1"/>
    <property type="molecule type" value="Genomic_DNA"/>
</dbReference>
<gene>
    <name evidence="2" type="ORF">PAQU9191_02449</name>
</gene>
<accession>A0A1Y6KYG5</accession>
<evidence type="ECO:0008006" key="4">
    <source>
        <dbReference type="Google" id="ProtNLM"/>
    </source>
</evidence>
<feature type="transmembrane region" description="Helical" evidence="1">
    <location>
        <begin position="12"/>
        <end position="35"/>
    </location>
</feature>
<name>A0A1Y6KYG5_9GAMM</name>
<dbReference type="Proteomes" id="UP000196485">
    <property type="component" value="Unassembled WGS sequence"/>
</dbReference>
<keyword evidence="1" id="KW-0812">Transmembrane</keyword>
<evidence type="ECO:0000256" key="1">
    <source>
        <dbReference type="SAM" id="Phobius"/>
    </source>
</evidence>
<organism evidence="2 3">
    <name type="scientific">Photobacterium aquimaris</name>
    <dbReference type="NCBI Taxonomy" id="512643"/>
    <lineage>
        <taxon>Bacteria</taxon>
        <taxon>Pseudomonadati</taxon>
        <taxon>Pseudomonadota</taxon>
        <taxon>Gammaproteobacteria</taxon>
        <taxon>Vibrionales</taxon>
        <taxon>Vibrionaceae</taxon>
        <taxon>Photobacterium</taxon>
    </lineage>
</organism>
<dbReference type="RefSeq" id="WP_087821121.1">
    <property type="nucleotide sequence ID" value="NZ_FYAH01000004.1"/>
</dbReference>
<evidence type="ECO:0000313" key="2">
    <source>
        <dbReference type="EMBL" id="SMY17171.1"/>
    </source>
</evidence>
<reference evidence="3" key="1">
    <citation type="submission" date="2017-06" db="EMBL/GenBank/DDBJ databases">
        <authorList>
            <person name="Rodrigo-Torres L."/>
            <person name="Arahal R. D."/>
            <person name="Lucena T."/>
        </authorList>
    </citation>
    <scope>NUCLEOTIDE SEQUENCE [LARGE SCALE GENOMIC DNA]</scope>
    <source>
        <strain evidence="3">type strain: CECT 9192</strain>
    </source>
</reference>
<evidence type="ECO:0000313" key="3">
    <source>
        <dbReference type="Proteomes" id="UP000196485"/>
    </source>
</evidence>
<proteinExistence type="predicted"/>
<keyword evidence="1" id="KW-1133">Transmembrane helix</keyword>
<dbReference type="AlphaFoldDB" id="A0A1Y6KYG5"/>
<keyword evidence="3" id="KW-1185">Reference proteome</keyword>